<feature type="domain" description="YetF-like N-terminal transmembrane" evidence="9">
    <location>
        <begin position="7"/>
        <end position="80"/>
    </location>
</feature>
<reference evidence="10 11" key="1">
    <citation type="submission" date="2017-03" db="EMBL/GenBank/DDBJ databases">
        <title>Genome sequence of Clostridium thermoalcaliphilum DSM 7309.</title>
        <authorList>
            <person name="Poehlein A."/>
            <person name="Daniel R."/>
        </authorList>
    </citation>
    <scope>NUCLEOTIDE SEQUENCE [LARGE SCALE GENOMIC DNA]</scope>
    <source>
        <strain evidence="10 11">DSM 7309</strain>
    </source>
</reference>
<evidence type="ECO:0000256" key="7">
    <source>
        <dbReference type="SAM" id="Phobius"/>
    </source>
</evidence>
<dbReference type="Gene3D" id="3.30.240.20">
    <property type="entry name" value="bsu07140 like domains"/>
    <property type="match status" value="2"/>
</dbReference>
<evidence type="ECO:0000259" key="8">
    <source>
        <dbReference type="Pfam" id="PF04239"/>
    </source>
</evidence>
<organism evidence="10 11">
    <name type="scientific">Alkalithermobacter paradoxus</name>
    <dbReference type="NCBI Taxonomy" id="29349"/>
    <lineage>
        <taxon>Bacteria</taxon>
        <taxon>Bacillati</taxon>
        <taxon>Bacillota</taxon>
        <taxon>Clostridia</taxon>
        <taxon>Peptostreptococcales</taxon>
        <taxon>Tepidibacteraceae</taxon>
        <taxon>Alkalithermobacter</taxon>
    </lineage>
</organism>
<feature type="domain" description="YetF C-terminal" evidence="8">
    <location>
        <begin position="83"/>
        <end position="217"/>
    </location>
</feature>
<dbReference type="GO" id="GO:0005886">
    <property type="term" value="C:plasma membrane"/>
    <property type="evidence" value="ECO:0007669"/>
    <property type="project" value="UniProtKB-SubCell"/>
</dbReference>
<evidence type="ECO:0000256" key="2">
    <source>
        <dbReference type="ARBA" id="ARBA00006448"/>
    </source>
</evidence>
<dbReference type="PANTHER" id="PTHR34582">
    <property type="entry name" value="UPF0702 TRANSMEMBRANE PROTEIN YCAP"/>
    <property type="match status" value="1"/>
</dbReference>
<feature type="transmembrane region" description="Helical" evidence="7">
    <location>
        <begin position="6"/>
        <end position="23"/>
    </location>
</feature>
<dbReference type="InterPro" id="IPR023090">
    <property type="entry name" value="UPF0702_alpha/beta_dom_sf"/>
</dbReference>
<keyword evidence="4 7" id="KW-0812">Transmembrane</keyword>
<dbReference type="EMBL" id="MZGW01000001">
    <property type="protein sequence ID" value="OPJ56736.1"/>
    <property type="molecule type" value="Genomic_DNA"/>
</dbReference>
<keyword evidence="6 7" id="KW-0472">Membrane</keyword>
<evidence type="ECO:0000256" key="5">
    <source>
        <dbReference type="ARBA" id="ARBA00022989"/>
    </source>
</evidence>
<evidence type="ECO:0000256" key="4">
    <source>
        <dbReference type="ARBA" id="ARBA00022692"/>
    </source>
</evidence>
<sequence>MDISPFLHLTIELSIGFFALLLITKLIGQRQIHQITPFDFISALVLGELLGNAIYDPETTIFFILYALFLWGFLMYVIEKITQKFRKTRSFFEGDPSIIIRNGKIDFNELKKQKLDINELQSLLRSKDVFSIREVEYAILEPSGSISVLKKSKYSNPTSEDLNLSQKKVCLPVALILDGEILFDNLKSCGFDDNWLEKQLKSHKIDNAREVLFAEWKEDEGLFILKGPINR</sequence>
<evidence type="ECO:0000313" key="10">
    <source>
        <dbReference type="EMBL" id="OPJ56736.1"/>
    </source>
</evidence>
<name>A0A1V4I9W3_9FIRM</name>
<gene>
    <name evidence="10" type="ORF">CLOTH_00180</name>
</gene>
<feature type="transmembrane region" description="Helical" evidence="7">
    <location>
        <begin position="61"/>
        <end position="78"/>
    </location>
</feature>
<dbReference type="Pfam" id="PF04239">
    <property type="entry name" value="DUF421"/>
    <property type="match status" value="1"/>
</dbReference>
<accession>A0A1V4I9W3</accession>
<evidence type="ECO:0008006" key="12">
    <source>
        <dbReference type="Google" id="ProtNLM"/>
    </source>
</evidence>
<evidence type="ECO:0000256" key="1">
    <source>
        <dbReference type="ARBA" id="ARBA00004651"/>
    </source>
</evidence>
<keyword evidence="11" id="KW-1185">Reference proteome</keyword>
<keyword evidence="3" id="KW-1003">Cell membrane</keyword>
<dbReference type="InterPro" id="IPR048454">
    <property type="entry name" value="YetF_N"/>
</dbReference>
<dbReference type="STRING" id="29349.CLOTH_00180"/>
<comment type="caution">
    <text evidence="10">The sequence shown here is derived from an EMBL/GenBank/DDBJ whole genome shotgun (WGS) entry which is preliminary data.</text>
</comment>
<evidence type="ECO:0000313" key="11">
    <source>
        <dbReference type="Proteomes" id="UP000190140"/>
    </source>
</evidence>
<comment type="similarity">
    <text evidence="2">Belongs to the UPF0702 family.</text>
</comment>
<comment type="subcellular location">
    <subcellularLocation>
        <location evidence="1">Cell membrane</location>
        <topology evidence="1">Multi-pass membrane protein</topology>
    </subcellularLocation>
</comment>
<evidence type="ECO:0000259" key="9">
    <source>
        <dbReference type="Pfam" id="PF20730"/>
    </source>
</evidence>
<dbReference type="AlphaFoldDB" id="A0A1V4I9W3"/>
<dbReference type="Pfam" id="PF20730">
    <property type="entry name" value="YetF_N"/>
    <property type="match status" value="1"/>
</dbReference>
<dbReference type="InterPro" id="IPR007353">
    <property type="entry name" value="DUF421"/>
</dbReference>
<dbReference type="Proteomes" id="UP000190140">
    <property type="component" value="Unassembled WGS sequence"/>
</dbReference>
<protein>
    <recommendedName>
        <fullName evidence="12">DUF421 domain-containing protein</fullName>
    </recommendedName>
</protein>
<dbReference type="PANTHER" id="PTHR34582:SF5">
    <property type="entry name" value="UPF0702 TRANSMEMBRANE PROTEIN YETF"/>
    <property type="match status" value="1"/>
</dbReference>
<evidence type="ECO:0000256" key="6">
    <source>
        <dbReference type="ARBA" id="ARBA00023136"/>
    </source>
</evidence>
<keyword evidence="5 7" id="KW-1133">Transmembrane helix</keyword>
<dbReference type="RefSeq" id="WP_331721937.1">
    <property type="nucleotide sequence ID" value="NZ_MZGW01000001.1"/>
</dbReference>
<evidence type="ECO:0000256" key="3">
    <source>
        <dbReference type="ARBA" id="ARBA00022475"/>
    </source>
</evidence>
<proteinExistence type="inferred from homology"/>